<dbReference type="InterPro" id="IPR029061">
    <property type="entry name" value="THDP-binding"/>
</dbReference>
<feature type="region of interest" description="Disordered" evidence="2">
    <location>
        <begin position="245"/>
        <end position="268"/>
    </location>
</feature>
<evidence type="ECO:0000313" key="6">
    <source>
        <dbReference type="Proteomes" id="UP001243846"/>
    </source>
</evidence>
<sequence>MTIAVTTAAKTLASYLIESLAAYGVDTVFGIPGVHTVELYRSLPDSGIRHVTPRHEQGAGFMADGYARASGRVGVCFTITGPGLTNIATAMAQAYGDSVPMLVISSVNARGRMGSGAGWLHELPNQQAFAREVSAFSQTILTPEDLPVALARAFAIFASARPRPVHIEIPMDVMALDAGALAAVKPQAIPAPPMAAPEALAQAATLLGKARRPLILAGGGAIAAGSELTALAEKLSAPVVSTVNGRGLLPQDHPSTSAPAPRSRRCAS</sequence>
<evidence type="ECO:0000259" key="4">
    <source>
        <dbReference type="Pfam" id="PF02776"/>
    </source>
</evidence>
<dbReference type="SUPFAM" id="SSF52467">
    <property type="entry name" value="DHS-like NAD/FAD-binding domain"/>
    <property type="match status" value="1"/>
</dbReference>
<comment type="similarity">
    <text evidence="1">Belongs to the TPP enzyme family.</text>
</comment>
<dbReference type="Pfam" id="PF00205">
    <property type="entry name" value="TPP_enzyme_M"/>
    <property type="match status" value="1"/>
</dbReference>
<dbReference type="SUPFAM" id="SSF52518">
    <property type="entry name" value="Thiamin diphosphate-binding fold (THDP-binding)"/>
    <property type="match status" value="1"/>
</dbReference>
<feature type="domain" description="Thiamine pyrophosphate enzyme N-terminal TPP-binding" evidence="4">
    <location>
        <begin position="11"/>
        <end position="128"/>
    </location>
</feature>
<gene>
    <name evidence="5" type="ORF">QWZ10_00670</name>
</gene>
<dbReference type="Gene3D" id="3.40.50.1220">
    <property type="entry name" value="TPP-binding domain"/>
    <property type="match status" value="1"/>
</dbReference>
<dbReference type="InterPro" id="IPR012000">
    <property type="entry name" value="Thiamin_PyroP_enz_cen_dom"/>
</dbReference>
<comment type="caution">
    <text evidence="5">The sequence shown here is derived from an EMBL/GenBank/DDBJ whole genome shotgun (WGS) entry which is preliminary data.</text>
</comment>
<keyword evidence="6" id="KW-1185">Reference proteome</keyword>
<reference evidence="6" key="1">
    <citation type="journal article" date="2019" name="Int. J. Syst. Evol. Microbiol.">
        <title>The Global Catalogue of Microorganisms (GCM) 10K type strain sequencing project: providing services to taxonomists for standard genome sequencing and annotation.</title>
        <authorList>
            <consortium name="The Broad Institute Genomics Platform"/>
            <consortium name="The Broad Institute Genome Sequencing Center for Infectious Disease"/>
            <person name="Wu L."/>
            <person name="Ma J."/>
        </authorList>
    </citation>
    <scope>NUCLEOTIDE SEQUENCE [LARGE SCALE GENOMIC DNA]</scope>
    <source>
        <strain evidence="6">CECT 8482</strain>
    </source>
</reference>
<dbReference type="CDD" id="cd07035">
    <property type="entry name" value="TPP_PYR_POX_like"/>
    <property type="match status" value="1"/>
</dbReference>
<evidence type="ECO:0000259" key="3">
    <source>
        <dbReference type="Pfam" id="PF00205"/>
    </source>
</evidence>
<dbReference type="InterPro" id="IPR012001">
    <property type="entry name" value="Thiamin_PyroP_enz_TPP-bd_dom"/>
</dbReference>
<dbReference type="EMBL" id="JAUFRC010000001">
    <property type="protein sequence ID" value="MDN3710716.1"/>
    <property type="molecule type" value="Genomic_DNA"/>
</dbReference>
<dbReference type="InterPro" id="IPR045229">
    <property type="entry name" value="TPP_enz"/>
</dbReference>
<accession>A0ABT8D319</accession>
<evidence type="ECO:0000256" key="2">
    <source>
        <dbReference type="SAM" id="MobiDB-lite"/>
    </source>
</evidence>
<dbReference type="InterPro" id="IPR029035">
    <property type="entry name" value="DHS-like_NAD/FAD-binding_dom"/>
</dbReference>
<dbReference type="Proteomes" id="UP001243846">
    <property type="component" value="Unassembled WGS sequence"/>
</dbReference>
<feature type="domain" description="Thiamine pyrophosphate enzyme central" evidence="3">
    <location>
        <begin position="200"/>
        <end position="255"/>
    </location>
</feature>
<evidence type="ECO:0000256" key="1">
    <source>
        <dbReference type="ARBA" id="ARBA00007812"/>
    </source>
</evidence>
<proteinExistence type="inferred from homology"/>
<organism evidence="5 6">
    <name type="scientific">Paracoccus cavernae</name>
    <dbReference type="NCBI Taxonomy" id="1571207"/>
    <lineage>
        <taxon>Bacteria</taxon>
        <taxon>Pseudomonadati</taxon>
        <taxon>Pseudomonadota</taxon>
        <taxon>Alphaproteobacteria</taxon>
        <taxon>Rhodobacterales</taxon>
        <taxon>Paracoccaceae</taxon>
        <taxon>Paracoccus</taxon>
    </lineage>
</organism>
<evidence type="ECO:0000313" key="5">
    <source>
        <dbReference type="EMBL" id="MDN3710716.1"/>
    </source>
</evidence>
<dbReference type="PANTHER" id="PTHR18968:SF13">
    <property type="entry name" value="ACETOLACTATE SYNTHASE CATALYTIC SUBUNIT, MITOCHONDRIAL"/>
    <property type="match status" value="1"/>
</dbReference>
<dbReference type="Pfam" id="PF02776">
    <property type="entry name" value="TPP_enzyme_N"/>
    <property type="match status" value="1"/>
</dbReference>
<dbReference type="Gene3D" id="3.40.50.970">
    <property type="match status" value="1"/>
</dbReference>
<protein>
    <submittedName>
        <fullName evidence="5">Thiamine pyrophosphate-binding protein</fullName>
    </submittedName>
</protein>
<name>A0ABT8D319_9RHOB</name>
<dbReference type="PANTHER" id="PTHR18968">
    <property type="entry name" value="THIAMINE PYROPHOSPHATE ENZYMES"/>
    <property type="match status" value="1"/>
</dbReference>